<sequence length="133" mass="14790">MALGSAKKDREYRGPFEAKDERPTRHHSKAHEKEIAATLGGRVKPNSGATAYSKGDVVVKRLALLFEAKTTAAGSYRVPWAELAKITREAMGEGKDPAFDIQFRDTPQDDRLTEKRWIMVPASVFQRLTGSES</sequence>
<evidence type="ECO:0000313" key="2">
    <source>
        <dbReference type="EMBL" id="CAB4203579.1"/>
    </source>
</evidence>
<feature type="region of interest" description="Disordered" evidence="1">
    <location>
        <begin position="1"/>
        <end position="31"/>
    </location>
</feature>
<dbReference type="EMBL" id="LR797331">
    <property type="protein sequence ID" value="CAB4203579.1"/>
    <property type="molecule type" value="Genomic_DNA"/>
</dbReference>
<accession>A0A6J5S5E1</accession>
<feature type="compositionally biased region" description="Basic and acidic residues" evidence="1">
    <location>
        <begin position="1"/>
        <end position="23"/>
    </location>
</feature>
<gene>
    <name evidence="2" type="ORF">UFOVP1382_191</name>
</gene>
<name>A0A6J5S5E1_9CAUD</name>
<proteinExistence type="predicted"/>
<evidence type="ECO:0000256" key="1">
    <source>
        <dbReference type="SAM" id="MobiDB-lite"/>
    </source>
</evidence>
<reference evidence="2" key="1">
    <citation type="submission" date="2020-05" db="EMBL/GenBank/DDBJ databases">
        <authorList>
            <person name="Chiriac C."/>
            <person name="Salcher M."/>
            <person name="Ghai R."/>
            <person name="Kavagutti S V."/>
        </authorList>
    </citation>
    <scope>NUCLEOTIDE SEQUENCE</scope>
</reference>
<organism evidence="2">
    <name type="scientific">uncultured Caudovirales phage</name>
    <dbReference type="NCBI Taxonomy" id="2100421"/>
    <lineage>
        <taxon>Viruses</taxon>
        <taxon>Duplodnaviria</taxon>
        <taxon>Heunggongvirae</taxon>
        <taxon>Uroviricota</taxon>
        <taxon>Caudoviricetes</taxon>
        <taxon>Peduoviridae</taxon>
        <taxon>Maltschvirus</taxon>
        <taxon>Maltschvirus maltsch</taxon>
    </lineage>
</organism>
<protein>
    <submittedName>
        <fullName evidence="2">Uncharacterized protein</fullName>
    </submittedName>
</protein>